<dbReference type="InterPro" id="IPR036291">
    <property type="entry name" value="NAD(P)-bd_dom_sf"/>
</dbReference>
<dbReference type="EMBL" id="CP064946">
    <property type="protein sequence ID" value="QPH47473.1"/>
    <property type="molecule type" value="Genomic_DNA"/>
</dbReference>
<organism evidence="2 3">
    <name type="scientific">Pseudomonas fulva</name>
    <dbReference type="NCBI Taxonomy" id="47880"/>
    <lineage>
        <taxon>Bacteria</taxon>
        <taxon>Pseudomonadati</taxon>
        <taxon>Pseudomonadota</taxon>
        <taxon>Gammaproteobacteria</taxon>
        <taxon>Pseudomonadales</taxon>
        <taxon>Pseudomonadaceae</taxon>
        <taxon>Pseudomonas</taxon>
    </lineage>
</organism>
<dbReference type="NCBIfam" id="NF009466">
    <property type="entry name" value="PRK12826.1-2"/>
    <property type="match status" value="1"/>
</dbReference>
<dbReference type="GO" id="GO:0032787">
    <property type="term" value="P:monocarboxylic acid metabolic process"/>
    <property type="evidence" value="ECO:0007669"/>
    <property type="project" value="UniProtKB-ARBA"/>
</dbReference>
<dbReference type="PROSITE" id="PS00061">
    <property type="entry name" value="ADH_SHORT"/>
    <property type="match status" value="1"/>
</dbReference>
<name>A0A7S9L516_9PSED</name>
<evidence type="ECO:0000256" key="1">
    <source>
        <dbReference type="ARBA" id="ARBA00006484"/>
    </source>
</evidence>
<dbReference type="PANTHER" id="PTHR42879">
    <property type="entry name" value="3-OXOACYL-(ACYL-CARRIER-PROTEIN) REDUCTASE"/>
    <property type="match status" value="1"/>
</dbReference>
<sequence>MSQFAKKTLPATAVGRVALVTGAAMGIGAAIAERLGHDGHTVVVADIDLQAAELRVQGLREQGIDALALVIDIGDAASITALFDELRARCGRCDVLVNNAGIARTQSFLDTDLEGWQRLMNVNLTGTLLCSQHAAQVMREHGWGRIINVASISGMRASMGRTAYGTSKAAVIGLTRQMAIELAEHGITVNGIAPGPVDTPLTQTLHSAATRESYARAVPLRRYGTPAEMAGAVAFLASDDASYISGHVIPVDGGFMASGILEI</sequence>
<dbReference type="SUPFAM" id="SSF51735">
    <property type="entry name" value="NAD(P)-binding Rossmann-fold domains"/>
    <property type="match status" value="1"/>
</dbReference>
<dbReference type="CDD" id="cd05233">
    <property type="entry name" value="SDR_c"/>
    <property type="match status" value="1"/>
</dbReference>
<dbReference type="Pfam" id="PF13561">
    <property type="entry name" value="adh_short_C2"/>
    <property type="match status" value="1"/>
</dbReference>
<proteinExistence type="inferred from homology"/>
<accession>A0A7S9L516</accession>
<dbReference type="Proteomes" id="UP000594430">
    <property type="component" value="Chromosome"/>
</dbReference>
<dbReference type="PRINTS" id="PR00081">
    <property type="entry name" value="GDHRDH"/>
</dbReference>
<dbReference type="InterPro" id="IPR002347">
    <property type="entry name" value="SDR_fam"/>
</dbReference>
<evidence type="ECO:0000313" key="2">
    <source>
        <dbReference type="EMBL" id="QPH47473.1"/>
    </source>
</evidence>
<dbReference type="InterPro" id="IPR020904">
    <property type="entry name" value="Sc_DH/Rdtase_CS"/>
</dbReference>
<dbReference type="PRINTS" id="PR00080">
    <property type="entry name" value="SDRFAMILY"/>
</dbReference>
<dbReference type="NCBIfam" id="NF005559">
    <property type="entry name" value="PRK07231.1"/>
    <property type="match status" value="1"/>
</dbReference>
<evidence type="ECO:0000313" key="3">
    <source>
        <dbReference type="Proteomes" id="UP000594430"/>
    </source>
</evidence>
<dbReference type="FunFam" id="3.40.50.720:FF:000084">
    <property type="entry name" value="Short-chain dehydrogenase reductase"/>
    <property type="match status" value="1"/>
</dbReference>
<gene>
    <name evidence="2" type="ORF">IZU98_13730</name>
</gene>
<dbReference type="AlphaFoldDB" id="A0A7S9L516"/>
<reference evidence="2 3" key="1">
    <citation type="submission" date="2020-11" db="EMBL/GenBank/DDBJ databases">
        <title>Pseudomonas fulva producing VIM-24.</title>
        <authorList>
            <person name="Liu S."/>
        </authorList>
    </citation>
    <scope>NUCLEOTIDE SEQUENCE [LARGE SCALE GENOMIC DNA]</scope>
    <source>
        <strain evidence="2 3">ZDHY414</strain>
    </source>
</reference>
<dbReference type="PANTHER" id="PTHR42879:SF2">
    <property type="entry name" value="3-OXOACYL-[ACYL-CARRIER-PROTEIN] REDUCTASE FABG"/>
    <property type="match status" value="1"/>
</dbReference>
<comment type="similarity">
    <text evidence="1">Belongs to the short-chain dehydrogenases/reductases (SDR) family.</text>
</comment>
<protein>
    <submittedName>
        <fullName evidence="2">SDR family oxidoreductase</fullName>
    </submittedName>
</protein>
<dbReference type="InterPro" id="IPR050259">
    <property type="entry name" value="SDR"/>
</dbReference>
<dbReference type="RefSeq" id="WP_049695771.1">
    <property type="nucleotide sequence ID" value="NZ_BQHM01000003.1"/>
</dbReference>
<dbReference type="Gene3D" id="3.40.50.720">
    <property type="entry name" value="NAD(P)-binding Rossmann-like Domain"/>
    <property type="match status" value="1"/>
</dbReference>